<dbReference type="PROSITE" id="PS51192">
    <property type="entry name" value="HELICASE_ATP_BIND_1"/>
    <property type="match status" value="1"/>
</dbReference>
<feature type="compositionally biased region" description="Basic and acidic residues" evidence="2">
    <location>
        <begin position="1"/>
        <end position="15"/>
    </location>
</feature>
<evidence type="ECO:0000259" key="4">
    <source>
        <dbReference type="PROSITE" id="PS51194"/>
    </source>
</evidence>
<keyword evidence="5" id="KW-0067">ATP-binding</keyword>
<organism evidence="5 6">
    <name type="scientific">Kolteria novifilia</name>
    <dbReference type="NCBI Taxonomy" id="2527975"/>
    <lineage>
        <taxon>Bacteria</taxon>
        <taxon>Pseudomonadati</taxon>
        <taxon>Planctomycetota</taxon>
        <taxon>Planctomycetia</taxon>
        <taxon>Kolteriales</taxon>
        <taxon>Kolteriaceae</taxon>
        <taxon>Kolteria</taxon>
    </lineage>
</organism>
<dbReference type="Gene3D" id="3.40.50.10810">
    <property type="entry name" value="Tandem AAA-ATPase domain"/>
    <property type="match status" value="1"/>
</dbReference>
<evidence type="ECO:0000256" key="2">
    <source>
        <dbReference type="SAM" id="MobiDB-lite"/>
    </source>
</evidence>
<evidence type="ECO:0000313" key="6">
    <source>
        <dbReference type="Proteomes" id="UP000317093"/>
    </source>
</evidence>
<feature type="compositionally biased region" description="Pro residues" evidence="2">
    <location>
        <begin position="111"/>
        <end position="124"/>
    </location>
</feature>
<accession>A0A518B858</accession>
<dbReference type="RefSeq" id="WP_145260366.1">
    <property type="nucleotide sequence ID" value="NZ_CP036279.1"/>
</dbReference>
<keyword evidence="6" id="KW-1185">Reference proteome</keyword>
<dbReference type="InterPro" id="IPR027417">
    <property type="entry name" value="P-loop_NTPase"/>
</dbReference>
<dbReference type="PROSITE" id="PS51194">
    <property type="entry name" value="HELICASE_CTER"/>
    <property type="match status" value="1"/>
</dbReference>
<dbReference type="GO" id="GO:0016787">
    <property type="term" value="F:hydrolase activity"/>
    <property type="evidence" value="ECO:0007669"/>
    <property type="project" value="UniProtKB-KW"/>
</dbReference>
<proteinExistence type="predicted"/>
<protein>
    <submittedName>
        <fullName evidence="5">ATP-dependent helicase HepA</fullName>
    </submittedName>
</protein>
<dbReference type="InterPro" id="IPR001650">
    <property type="entry name" value="Helicase_C-like"/>
</dbReference>
<dbReference type="SMART" id="SM00487">
    <property type="entry name" value="DEXDc"/>
    <property type="match status" value="1"/>
</dbReference>
<evidence type="ECO:0000313" key="5">
    <source>
        <dbReference type="EMBL" id="QDU63132.1"/>
    </source>
</evidence>
<dbReference type="CDD" id="cd18793">
    <property type="entry name" value="SF2_C_SNF"/>
    <property type="match status" value="1"/>
</dbReference>
<keyword evidence="1" id="KW-0378">Hydrolase</keyword>
<dbReference type="InterPro" id="IPR038718">
    <property type="entry name" value="SNF2-like_sf"/>
</dbReference>
<feature type="domain" description="Helicase C-terminal" evidence="4">
    <location>
        <begin position="422"/>
        <end position="576"/>
    </location>
</feature>
<evidence type="ECO:0000256" key="1">
    <source>
        <dbReference type="ARBA" id="ARBA00022801"/>
    </source>
</evidence>
<dbReference type="Pfam" id="PF00271">
    <property type="entry name" value="Helicase_C"/>
    <property type="match status" value="1"/>
</dbReference>
<dbReference type="Proteomes" id="UP000317093">
    <property type="component" value="Chromosome"/>
</dbReference>
<feature type="region of interest" description="Disordered" evidence="2">
    <location>
        <begin position="1"/>
        <end position="62"/>
    </location>
</feature>
<sequence length="590" mass="67139">MHDQIRHEETREIAPERSPQQPPTAIELHVRSFDDDTALDPATANPTLPRPNSPGEIAPPDISTLSMPSVLLHRQRLARPPVNVSTLRFAQGMVQKHAATKDEDRPKRPSKPSPKLPRSAPPDGLPLRDRLQSVLQPPLNVLLSDNRLWLPFEPFPYQYEGINFLSQAWSAILADEMGLGKTMQTILAMRLLLRSGSVTSVLLVCPKPLVTNWLREFALWAEELPILTVSGSTAKRRNAWIHDRTPIKITNYESLTRDEDLFREGYAQFDVVVLDEAQRIKNIDSKTSRIVRSIRRKRSWALTGTPVENQASDLASLLDFVHQRPCMLDRNDLLRDAVGAVLLRRTKEMVHEDMPKCLVRDTYVDLTPAQRSRYEEAEKEGVFKLNDLGEEVTIEHVFDLIRRLKQICNYDPVTRDSAKAQTVKADMEEIAASGRKAILFSQWVETIDWLEEELAAYNPMVYHGKIPSSQRDGVLTEFKESDDRPLLMLSYGTGAVGLNLQFTNYVFLFDRWWNPAIEDQAINRAHRVGQKAPVFVSRFITPDTIESRIAMVLEKKRELFSFLIDDHEPVGDTGLSREDVFGLFDLKIGG</sequence>
<dbReference type="GO" id="GO:0005524">
    <property type="term" value="F:ATP binding"/>
    <property type="evidence" value="ECO:0007669"/>
    <property type="project" value="InterPro"/>
</dbReference>
<dbReference type="InterPro" id="IPR049730">
    <property type="entry name" value="SNF2/RAD54-like_C"/>
</dbReference>
<gene>
    <name evidence="5" type="ORF">Pan216_40070</name>
</gene>
<dbReference type="GO" id="GO:0004386">
    <property type="term" value="F:helicase activity"/>
    <property type="evidence" value="ECO:0007669"/>
    <property type="project" value="UniProtKB-KW"/>
</dbReference>
<keyword evidence="5" id="KW-0347">Helicase</keyword>
<dbReference type="InterPro" id="IPR000330">
    <property type="entry name" value="SNF2_N"/>
</dbReference>
<keyword evidence="5" id="KW-0547">Nucleotide-binding</keyword>
<evidence type="ECO:0000259" key="3">
    <source>
        <dbReference type="PROSITE" id="PS51192"/>
    </source>
</evidence>
<dbReference type="InterPro" id="IPR014001">
    <property type="entry name" value="Helicase_ATP-bd"/>
</dbReference>
<dbReference type="SMART" id="SM00490">
    <property type="entry name" value="HELICc"/>
    <property type="match status" value="1"/>
</dbReference>
<dbReference type="EMBL" id="CP036279">
    <property type="protein sequence ID" value="QDU63132.1"/>
    <property type="molecule type" value="Genomic_DNA"/>
</dbReference>
<feature type="region of interest" description="Disordered" evidence="2">
    <location>
        <begin position="95"/>
        <end position="128"/>
    </location>
</feature>
<dbReference type="Pfam" id="PF00176">
    <property type="entry name" value="SNF2-rel_dom"/>
    <property type="match status" value="2"/>
</dbReference>
<dbReference type="Gene3D" id="3.40.50.300">
    <property type="entry name" value="P-loop containing nucleotide triphosphate hydrolases"/>
    <property type="match status" value="1"/>
</dbReference>
<dbReference type="KEGG" id="knv:Pan216_40070"/>
<reference evidence="5 6" key="1">
    <citation type="submission" date="2019-02" db="EMBL/GenBank/DDBJ databases">
        <title>Deep-cultivation of Planctomycetes and their phenomic and genomic characterization uncovers novel biology.</title>
        <authorList>
            <person name="Wiegand S."/>
            <person name="Jogler M."/>
            <person name="Boedeker C."/>
            <person name="Pinto D."/>
            <person name="Vollmers J."/>
            <person name="Rivas-Marin E."/>
            <person name="Kohn T."/>
            <person name="Peeters S.H."/>
            <person name="Heuer A."/>
            <person name="Rast P."/>
            <person name="Oberbeckmann S."/>
            <person name="Bunk B."/>
            <person name="Jeske O."/>
            <person name="Meyerdierks A."/>
            <person name="Storesund J.E."/>
            <person name="Kallscheuer N."/>
            <person name="Luecker S."/>
            <person name="Lage O.M."/>
            <person name="Pohl T."/>
            <person name="Merkel B.J."/>
            <person name="Hornburger P."/>
            <person name="Mueller R.-W."/>
            <person name="Bruemmer F."/>
            <person name="Labrenz M."/>
            <person name="Spormann A.M."/>
            <person name="Op den Camp H."/>
            <person name="Overmann J."/>
            <person name="Amann R."/>
            <person name="Jetten M.S.M."/>
            <person name="Mascher T."/>
            <person name="Medema M.H."/>
            <person name="Devos D.P."/>
            <person name="Kaster A.-K."/>
            <person name="Ovreas L."/>
            <person name="Rohde M."/>
            <person name="Galperin M.Y."/>
            <person name="Jogler C."/>
        </authorList>
    </citation>
    <scope>NUCLEOTIDE SEQUENCE [LARGE SCALE GENOMIC DNA]</scope>
    <source>
        <strain evidence="5 6">Pan216</strain>
    </source>
</reference>
<dbReference type="CDD" id="cd17919">
    <property type="entry name" value="DEXHc_Snf"/>
    <property type="match status" value="1"/>
</dbReference>
<dbReference type="PANTHER" id="PTHR10799">
    <property type="entry name" value="SNF2/RAD54 HELICASE FAMILY"/>
    <property type="match status" value="1"/>
</dbReference>
<feature type="domain" description="Helicase ATP-binding" evidence="3">
    <location>
        <begin position="162"/>
        <end position="324"/>
    </location>
</feature>
<dbReference type="AlphaFoldDB" id="A0A518B858"/>
<dbReference type="OrthoDB" id="9814088at2"/>
<name>A0A518B858_9BACT</name>
<dbReference type="SUPFAM" id="SSF52540">
    <property type="entry name" value="P-loop containing nucleoside triphosphate hydrolases"/>
    <property type="match status" value="2"/>
</dbReference>